<dbReference type="RefSeq" id="WP_145247868.1">
    <property type="nucleotide sequence ID" value="NZ_CP036278.1"/>
</dbReference>
<gene>
    <name evidence="3" type="ORF">Pan181_32150</name>
</gene>
<evidence type="ECO:0000256" key="2">
    <source>
        <dbReference type="SAM" id="SignalP"/>
    </source>
</evidence>
<evidence type="ECO:0008006" key="5">
    <source>
        <dbReference type="Google" id="ProtNLM"/>
    </source>
</evidence>
<proteinExistence type="predicted"/>
<protein>
    <recommendedName>
        <fullName evidence="5">PEP-CTERM protein-sorting domain-containing protein</fullName>
    </recommendedName>
</protein>
<evidence type="ECO:0000313" key="3">
    <source>
        <dbReference type="EMBL" id="QDU57003.1"/>
    </source>
</evidence>
<evidence type="ECO:0000256" key="1">
    <source>
        <dbReference type="SAM" id="Phobius"/>
    </source>
</evidence>
<keyword evidence="4" id="KW-1185">Reference proteome</keyword>
<keyword evidence="1" id="KW-0812">Transmembrane</keyword>
<feature type="transmembrane region" description="Helical" evidence="1">
    <location>
        <begin position="190"/>
        <end position="207"/>
    </location>
</feature>
<feature type="chain" id="PRO_5022132549" description="PEP-CTERM protein-sorting domain-containing protein" evidence="2">
    <location>
        <begin position="23"/>
        <end position="211"/>
    </location>
</feature>
<dbReference type="EMBL" id="CP036278">
    <property type="protein sequence ID" value="QDU57003.1"/>
    <property type="molecule type" value="Genomic_DNA"/>
</dbReference>
<name>A0A518AQL6_9BACT</name>
<organism evidence="3 4">
    <name type="scientific">Aeoliella mucimassa</name>
    <dbReference type="NCBI Taxonomy" id="2527972"/>
    <lineage>
        <taxon>Bacteria</taxon>
        <taxon>Pseudomonadati</taxon>
        <taxon>Planctomycetota</taxon>
        <taxon>Planctomycetia</taxon>
        <taxon>Pirellulales</taxon>
        <taxon>Lacipirellulaceae</taxon>
        <taxon>Aeoliella</taxon>
    </lineage>
</organism>
<dbReference type="AlphaFoldDB" id="A0A518AQL6"/>
<reference evidence="3 4" key="1">
    <citation type="submission" date="2019-02" db="EMBL/GenBank/DDBJ databases">
        <title>Deep-cultivation of Planctomycetes and their phenomic and genomic characterization uncovers novel biology.</title>
        <authorList>
            <person name="Wiegand S."/>
            <person name="Jogler M."/>
            <person name="Boedeker C."/>
            <person name="Pinto D."/>
            <person name="Vollmers J."/>
            <person name="Rivas-Marin E."/>
            <person name="Kohn T."/>
            <person name="Peeters S.H."/>
            <person name="Heuer A."/>
            <person name="Rast P."/>
            <person name="Oberbeckmann S."/>
            <person name="Bunk B."/>
            <person name="Jeske O."/>
            <person name="Meyerdierks A."/>
            <person name="Storesund J.E."/>
            <person name="Kallscheuer N."/>
            <person name="Luecker S."/>
            <person name="Lage O.M."/>
            <person name="Pohl T."/>
            <person name="Merkel B.J."/>
            <person name="Hornburger P."/>
            <person name="Mueller R.-W."/>
            <person name="Bruemmer F."/>
            <person name="Labrenz M."/>
            <person name="Spormann A.M."/>
            <person name="Op den Camp H."/>
            <person name="Overmann J."/>
            <person name="Amann R."/>
            <person name="Jetten M.S.M."/>
            <person name="Mascher T."/>
            <person name="Medema M.H."/>
            <person name="Devos D.P."/>
            <person name="Kaster A.-K."/>
            <person name="Ovreas L."/>
            <person name="Rohde M."/>
            <person name="Galperin M.Y."/>
            <person name="Jogler C."/>
        </authorList>
    </citation>
    <scope>NUCLEOTIDE SEQUENCE [LARGE SCALE GENOMIC DNA]</scope>
    <source>
        <strain evidence="3 4">Pan181</strain>
    </source>
</reference>
<keyword evidence="1" id="KW-0472">Membrane</keyword>
<keyword evidence="1" id="KW-1133">Transmembrane helix</keyword>
<dbReference type="Proteomes" id="UP000315750">
    <property type="component" value="Chromosome"/>
</dbReference>
<accession>A0A518AQL6</accession>
<dbReference type="KEGG" id="amuc:Pan181_32150"/>
<evidence type="ECO:0000313" key="4">
    <source>
        <dbReference type="Proteomes" id="UP000315750"/>
    </source>
</evidence>
<sequence precursor="true">MQVIRACCVAVAIIGLAANTEASLQLKAPTWNGAGSAITANDAFTVGVIDDGIPPSNTDDYINNLITLTTIAPGNVILVGDVDDFDDDQSYYRSANTFSSLPAAVQQLVRTTGSANQTVSQRYEYITGKYGNEAIIVWRLDADDWAAAENGNGGYDFVLPAEFLTSSNGGGLSHIRGFNRIANDTIPEPATMLVWTGLGLVGAVVAYRRKR</sequence>
<feature type="signal peptide" evidence="2">
    <location>
        <begin position="1"/>
        <end position="22"/>
    </location>
</feature>
<keyword evidence="2" id="KW-0732">Signal</keyword>